<dbReference type="RefSeq" id="WP_344607875.1">
    <property type="nucleotide sequence ID" value="NZ_BAAAHE010000040.1"/>
</dbReference>
<dbReference type="InterPro" id="IPR051474">
    <property type="entry name" value="Anti-sigma-K/W_factor"/>
</dbReference>
<dbReference type="PANTHER" id="PTHR37461">
    <property type="entry name" value="ANTI-SIGMA-K FACTOR RSKA"/>
    <property type="match status" value="1"/>
</dbReference>
<feature type="domain" description="Anti-sigma K factor RskA C-terminal" evidence="12">
    <location>
        <begin position="107"/>
        <end position="244"/>
    </location>
</feature>
<evidence type="ECO:0000256" key="9">
    <source>
        <dbReference type="ARBA" id="ARBA00029829"/>
    </source>
</evidence>
<keyword evidence="7 11" id="KW-0472">Membrane</keyword>
<evidence type="ECO:0000256" key="5">
    <source>
        <dbReference type="ARBA" id="ARBA00022989"/>
    </source>
</evidence>
<dbReference type="Pfam" id="PF10099">
    <property type="entry name" value="RskA_C"/>
    <property type="match status" value="1"/>
</dbReference>
<dbReference type="PANTHER" id="PTHR37461:SF1">
    <property type="entry name" value="ANTI-SIGMA-K FACTOR RSKA"/>
    <property type="match status" value="1"/>
</dbReference>
<evidence type="ECO:0000256" key="8">
    <source>
        <dbReference type="ARBA" id="ARBA00023163"/>
    </source>
</evidence>
<accession>A0ABN1H7C6</accession>
<evidence type="ECO:0000256" key="6">
    <source>
        <dbReference type="ARBA" id="ARBA00023015"/>
    </source>
</evidence>
<comment type="subcellular location">
    <subcellularLocation>
        <location evidence="2">Cell membrane</location>
    </subcellularLocation>
    <subcellularLocation>
        <location evidence="1">Membrane</location>
        <topology evidence="1">Single-pass membrane protein</topology>
    </subcellularLocation>
</comment>
<name>A0ABN1H7C6_9ACTN</name>
<evidence type="ECO:0000259" key="13">
    <source>
        <dbReference type="Pfam" id="PF13490"/>
    </source>
</evidence>
<evidence type="ECO:0000313" key="15">
    <source>
        <dbReference type="Proteomes" id="UP001500957"/>
    </source>
</evidence>
<evidence type="ECO:0000256" key="2">
    <source>
        <dbReference type="ARBA" id="ARBA00004236"/>
    </source>
</evidence>
<evidence type="ECO:0000256" key="3">
    <source>
        <dbReference type="ARBA" id="ARBA00022475"/>
    </source>
</evidence>
<feature type="transmembrane region" description="Helical" evidence="11">
    <location>
        <begin position="104"/>
        <end position="124"/>
    </location>
</feature>
<keyword evidence="15" id="KW-1185">Reference proteome</keyword>
<keyword evidence="5 11" id="KW-1133">Transmembrane helix</keyword>
<keyword evidence="3" id="KW-1003">Cell membrane</keyword>
<reference evidence="14 15" key="1">
    <citation type="journal article" date="2019" name="Int. J. Syst. Evol. Microbiol.">
        <title>The Global Catalogue of Microorganisms (GCM) 10K type strain sequencing project: providing services to taxonomists for standard genome sequencing and annotation.</title>
        <authorList>
            <consortium name="The Broad Institute Genomics Platform"/>
            <consortium name="The Broad Institute Genome Sequencing Center for Infectious Disease"/>
            <person name="Wu L."/>
            <person name="Ma J."/>
        </authorList>
    </citation>
    <scope>NUCLEOTIDE SEQUENCE [LARGE SCALE GENOMIC DNA]</scope>
    <source>
        <strain evidence="14 15">JCM 10671</strain>
    </source>
</reference>
<organism evidence="14 15">
    <name type="scientific">Sporichthya brevicatena</name>
    <dbReference type="NCBI Taxonomy" id="171442"/>
    <lineage>
        <taxon>Bacteria</taxon>
        <taxon>Bacillati</taxon>
        <taxon>Actinomycetota</taxon>
        <taxon>Actinomycetes</taxon>
        <taxon>Sporichthyales</taxon>
        <taxon>Sporichthyaceae</taxon>
        <taxon>Sporichthya</taxon>
    </lineage>
</organism>
<protein>
    <recommendedName>
        <fullName evidence="10">Regulator of SigK</fullName>
    </recommendedName>
    <alternativeName>
        <fullName evidence="9">Sigma-K anti-sigma factor RskA</fullName>
    </alternativeName>
</protein>
<comment type="caution">
    <text evidence="14">The sequence shown here is derived from an EMBL/GenBank/DDBJ whole genome shotgun (WGS) entry which is preliminary data.</text>
</comment>
<dbReference type="InterPro" id="IPR027383">
    <property type="entry name" value="Znf_put"/>
</dbReference>
<dbReference type="EMBL" id="BAAAHE010000040">
    <property type="protein sequence ID" value="GAA0631357.1"/>
    <property type="molecule type" value="Genomic_DNA"/>
</dbReference>
<keyword evidence="4 11" id="KW-0812">Transmembrane</keyword>
<evidence type="ECO:0000256" key="11">
    <source>
        <dbReference type="SAM" id="Phobius"/>
    </source>
</evidence>
<evidence type="ECO:0000256" key="1">
    <source>
        <dbReference type="ARBA" id="ARBA00004167"/>
    </source>
</evidence>
<feature type="domain" description="Putative zinc-finger" evidence="13">
    <location>
        <begin position="13"/>
        <end position="41"/>
    </location>
</feature>
<evidence type="ECO:0000313" key="14">
    <source>
        <dbReference type="EMBL" id="GAA0631357.1"/>
    </source>
</evidence>
<evidence type="ECO:0000259" key="12">
    <source>
        <dbReference type="Pfam" id="PF10099"/>
    </source>
</evidence>
<keyword evidence="6" id="KW-0805">Transcription regulation</keyword>
<keyword evidence="8" id="KW-0804">Transcription</keyword>
<sequence>MSSSNTGADLHLLSGAYAMGALDPAEAEEFAVHLDSCAQCREEVAELTATANVLGIAAAETPPPGFRERVMAEVATTRQLPPVVTPLESAGRRRGRRDSRVRQWTLGAAAAVAVVALGVGTWALTLNEENSELRRRTELIAAVQTAPDAQSVSAKAGDATAAVMMSRSAGAMVFMAHGLRDPGAGRTYQIWLLGPGSSVRSVGTFDTDGRNTTRVMKGFPDRATALAVTEEPAGGSDRPTTSPVLAVNFPAGA</sequence>
<evidence type="ECO:0000256" key="10">
    <source>
        <dbReference type="ARBA" id="ARBA00030803"/>
    </source>
</evidence>
<dbReference type="InterPro" id="IPR018764">
    <property type="entry name" value="RskA_C"/>
</dbReference>
<dbReference type="InterPro" id="IPR041916">
    <property type="entry name" value="Anti_sigma_zinc_sf"/>
</dbReference>
<gene>
    <name evidence="14" type="ORF">GCM10009547_39070</name>
</gene>
<proteinExistence type="predicted"/>
<dbReference type="Proteomes" id="UP001500957">
    <property type="component" value="Unassembled WGS sequence"/>
</dbReference>
<evidence type="ECO:0000256" key="4">
    <source>
        <dbReference type="ARBA" id="ARBA00022692"/>
    </source>
</evidence>
<evidence type="ECO:0000256" key="7">
    <source>
        <dbReference type="ARBA" id="ARBA00023136"/>
    </source>
</evidence>
<dbReference type="Pfam" id="PF13490">
    <property type="entry name" value="zf-HC2"/>
    <property type="match status" value="1"/>
</dbReference>
<dbReference type="Gene3D" id="1.10.10.1320">
    <property type="entry name" value="Anti-sigma factor, zinc-finger domain"/>
    <property type="match status" value="1"/>
</dbReference>